<dbReference type="Pfam" id="PF00380">
    <property type="entry name" value="Ribosomal_S9"/>
    <property type="match status" value="1"/>
</dbReference>
<evidence type="ECO:0000256" key="4">
    <source>
        <dbReference type="RuleBase" id="RU003815"/>
    </source>
</evidence>
<protein>
    <submittedName>
        <fullName evidence="6">SSU ribosomal protein S9P</fullName>
    </submittedName>
</protein>
<keyword evidence="2 4" id="KW-0689">Ribosomal protein</keyword>
<dbReference type="Gene3D" id="3.30.230.10">
    <property type="match status" value="1"/>
</dbReference>
<evidence type="ECO:0000256" key="5">
    <source>
        <dbReference type="SAM" id="MobiDB-lite"/>
    </source>
</evidence>
<keyword evidence="3 4" id="KW-0687">Ribonucleoprotein</keyword>
<feature type="region of interest" description="Disordered" evidence="5">
    <location>
        <begin position="27"/>
        <end position="73"/>
    </location>
</feature>
<evidence type="ECO:0000256" key="3">
    <source>
        <dbReference type="ARBA" id="ARBA00023274"/>
    </source>
</evidence>
<dbReference type="InterPro" id="IPR014721">
    <property type="entry name" value="Ribsml_uS5_D2-typ_fold_subgr"/>
</dbReference>
<evidence type="ECO:0000256" key="2">
    <source>
        <dbReference type="ARBA" id="ARBA00022980"/>
    </source>
</evidence>
<dbReference type="GO" id="GO:0003735">
    <property type="term" value="F:structural constituent of ribosome"/>
    <property type="evidence" value="ECO:0007669"/>
    <property type="project" value="InterPro"/>
</dbReference>
<accession>A0A5C3MG35</accession>
<reference evidence="6 7" key="1">
    <citation type="journal article" date="2019" name="Nat. Ecol. Evol.">
        <title>Megaphylogeny resolves global patterns of mushroom evolution.</title>
        <authorList>
            <person name="Varga T."/>
            <person name="Krizsan K."/>
            <person name="Foldi C."/>
            <person name="Dima B."/>
            <person name="Sanchez-Garcia M."/>
            <person name="Sanchez-Ramirez S."/>
            <person name="Szollosi G.J."/>
            <person name="Szarkandi J.G."/>
            <person name="Papp V."/>
            <person name="Albert L."/>
            <person name="Andreopoulos W."/>
            <person name="Angelini C."/>
            <person name="Antonin V."/>
            <person name="Barry K.W."/>
            <person name="Bougher N.L."/>
            <person name="Buchanan P."/>
            <person name="Buyck B."/>
            <person name="Bense V."/>
            <person name="Catcheside P."/>
            <person name="Chovatia M."/>
            <person name="Cooper J."/>
            <person name="Damon W."/>
            <person name="Desjardin D."/>
            <person name="Finy P."/>
            <person name="Geml J."/>
            <person name="Haridas S."/>
            <person name="Hughes K."/>
            <person name="Justo A."/>
            <person name="Karasinski D."/>
            <person name="Kautmanova I."/>
            <person name="Kiss B."/>
            <person name="Kocsube S."/>
            <person name="Kotiranta H."/>
            <person name="LaButti K.M."/>
            <person name="Lechner B.E."/>
            <person name="Liimatainen K."/>
            <person name="Lipzen A."/>
            <person name="Lukacs Z."/>
            <person name="Mihaltcheva S."/>
            <person name="Morgado L.N."/>
            <person name="Niskanen T."/>
            <person name="Noordeloos M.E."/>
            <person name="Ohm R.A."/>
            <person name="Ortiz-Santana B."/>
            <person name="Ovrebo C."/>
            <person name="Racz N."/>
            <person name="Riley R."/>
            <person name="Savchenko A."/>
            <person name="Shiryaev A."/>
            <person name="Soop K."/>
            <person name="Spirin V."/>
            <person name="Szebenyi C."/>
            <person name="Tomsovsky M."/>
            <person name="Tulloss R.E."/>
            <person name="Uehling J."/>
            <person name="Grigoriev I.V."/>
            <person name="Vagvolgyi C."/>
            <person name="Papp T."/>
            <person name="Martin F.M."/>
            <person name="Miettinen O."/>
            <person name="Hibbett D.S."/>
            <person name="Nagy L.G."/>
        </authorList>
    </citation>
    <scope>NUCLEOTIDE SEQUENCE [LARGE SCALE GENOMIC DNA]</scope>
    <source>
        <strain evidence="6 7">CBS 166.37</strain>
    </source>
</reference>
<organism evidence="6 7">
    <name type="scientific">Crucibulum laeve</name>
    <dbReference type="NCBI Taxonomy" id="68775"/>
    <lineage>
        <taxon>Eukaryota</taxon>
        <taxon>Fungi</taxon>
        <taxon>Dikarya</taxon>
        <taxon>Basidiomycota</taxon>
        <taxon>Agaricomycotina</taxon>
        <taxon>Agaricomycetes</taxon>
        <taxon>Agaricomycetidae</taxon>
        <taxon>Agaricales</taxon>
        <taxon>Agaricineae</taxon>
        <taxon>Nidulariaceae</taxon>
        <taxon>Crucibulum</taxon>
    </lineage>
</organism>
<dbReference type="InterPro" id="IPR020568">
    <property type="entry name" value="Ribosomal_Su5_D2-typ_SF"/>
</dbReference>
<proteinExistence type="inferred from homology"/>
<comment type="similarity">
    <text evidence="1 4">Belongs to the universal ribosomal protein uS9 family.</text>
</comment>
<dbReference type="EMBL" id="ML213590">
    <property type="protein sequence ID" value="TFK44379.1"/>
    <property type="molecule type" value="Genomic_DNA"/>
</dbReference>
<evidence type="ECO:0000313" key="7">
    <source>
        <dbReference type="Proteomes" id="UP000308652"/>
    </source>
</evidence>
<feature type="compositionally biased region" description="Basic and acidic residues" evidence="5">
    <location>
        <begin position="39"/>
        <end position="60"/>
    </location>
</feature>
<evidence type="ECO:0000256" key="1">
    <source>
        <dbReference type="ARBA" id="ARBA00005251"/>
    </source>
</evidence>
<dbReference type="PANTHER" id="PTHR21569">
    <property type="entry name" value="RIBOSOMAL PROTEIN S9"/>
    <property type="match status" value="1"/>
</dbReference>
<dbReference type="PANTHER" id="PTHR21569:SF1">
    <property type="entry name" value="SMALL RIBOSOMAL SUBUNIT PROTEIN US9M"/>
    <property type="match status" value="1"/>
</dbReference>
<dbReference type="Proteomes" id="UP000308652">
    <property type="component" value="Unassembled WGS sequence"/>
</dbReference>
<dbReference type="InterPro" id="IPR000754">
    <property type="entry name" value="Ribosomal_uS9"/>
</dbReference>
<gene>
    <name evidence="6" type="ORF">BDQ12DRAFT_620413</name>
</gene>
<dbReference type="GO" id="GO:0003723">
    <property type="term" value="F:RNA binding"/>
    <property type="evidence" value="ECO:0007669"/>
    <property type="project" value="TreeGrafter"/>
</dbReference>
<dbReference type="OrthoDB" id="10254627at2759"/>
<keyword evidence="7" id="KW-1185">Reference proteome</keyword>
<sequence>MNVLRTSVHLLPATRLPRHAIQRAYATTARPFVPPAQLRDLDNPGPRRGDRQGGDREPRQRVKPPPESPSFYTSRPVYYDQIIQLEKAIGQVRGSLKTLQLLPLPAFARASLPPLHPVWKTQDEMTLDFETKMTTTRYRKVTKLLSQLNEYNRIARTAGCTELADGIDSIVSMFESGKKDAFLARGKRKVVILDEFGRSYTVGRRKTSSARVWMIPVRQEKKESPKAVAVEEELNMEELFGVERAAEPETVKMEQVKVTTSTILVNNLPLNEYFSVPADRERATRPFKVAGVLGAYNVFAIVRGGGTTGQSDALLQGIAKGLVAHEPELTTMFRRAKLTRRDPRMVERKKTGLAKARKRYTWVKR</sequence>
<dbReference type="AlphaFoldDB" id="A0A5C3MG35"/>
<dbReference type="GO" id="GO:0005763">
    <property type="term" value="C:mitochondrial small ribosomal subunit"/>
    <property type="evidence" value="ECO:0007669"/>
    <property type="project" value="TreeGrafter"/>
</dbReference>
<dbReference type="SUPFAM" id="SSF54211">
    <property type="entry name" value="Ribosomal protein S5 domain 2-like"/>
    <property type="match status" value="1"/>
</dbReference>
<dbReference type="GO" id="GO:0006412">
    <property type="term" value="P:translation"/>
    <property type="evidence" value="ECO:0007669"/>
    <property type="project" value="InterPro"/>
</dbReference>
<dbReference type="PROSITE" id="PS00360">
    <property type="entry name" value="RIBOSOMAL_S9"/>
    <property type="match status" value="1"/>
</dbReference>
<dbReference type="InterPro" id="IPR020574">
    <property type="entry name" value="Ribosomal_uS9_CS"/>
</dbReference>
<name>A0A5C3MG35_9AGAR</name>
<dbReference type="STRING" id="68775.A0A5C3MG35"/>
<evidence type="ECO:0000313" key="6">
    <source>
        <dbReference type="EMBL" id="TFK44379.1"/>
    </source>
</evidence>